<sequence>LTDRVRGLLSVHAATHPGVRASGQVLSGPPGATLAAAASGSELLVLGAREHRDVDTLTAGTTSHAIVHHATCPVVVV</sequence>
<evidence type="ECO:0000259" key="2">
    <source>
        <dbReference type="Pfam" id="PF00582"/>
    </source>
</evidence>
<accession>A0ABW3R6U0</accession>
<name>A0ABW3R6U0_9PSEU</name>
<feature type="non-terminal residue" evidence="3">
    <location>
        <position position="1"/>
    </location>
</feature>
<dbReference type="InterPro" id="IPR014729">
    <property type="entry name" value="Rossmann-like_a/b/a_fold"/>
</dbReference>
<evidence type="ECO:0000313" key="3">
    <source>
        <dbReference type="EMBL" id="MFD1152737.1"/>
    </source>
</evidence>
<protein>
    <submittedName>
        <fullName evidence="3">Universal stress protein</fullName>
    </submittedName>
</protein>
<dbReference type="Gene3D" id="3.40.50.620">
    <property type="entry name" value="HUPs"/>
    <property type="match status" value="1"/>
</dbReference>
<comment type="caution">
    <text evidence="3">The sequence shown here is derived from an EMBL/GenBank/DDBJ whole genome shotgun (WGS) entry which is preliminary data.</text>
</comment>
<keyword evidence="4" id="KW-1185">Reference proteome</keyword>
<dbReference type="Pfam" id="PF00582">
    <property type="entry name" value="Usp"/>
    <property type="match status" value="1"/>
</dbReference>
<proteinExistence type="inferred from homology"/>
<organism evidence="3 4">
    <name type="scientific">Saccharothrix hoggarensis</name>
    <dbReference type="NCBI Taxonomy" id="913853"/>
    <lineage>
        <taxon>Bacteria</taxon>
        <taxon>Bacillati</taxon>
        <taxon>Actinomycetota</taxon>
        <taxon>Actinomycetes</taxon>
        <taxon>Pseudonocardiales</taxon>
        <taxon>Pseudonocardiaceae</taxon>
        <taxon>Saccharothrix</taxon>
    </lineage>
</organism>
<dbReference type="EMBL" id="JBHTLK010000514">
    <property type="protein sequence ID" value="MFD1152737.1"/>
    <property type="molecule type" value="Genomic_DNA"/>
</dbReference>
<dbReference type="InterPro" id="IPR006016">
    <property type="entry name" value="UspA"/>
</dbReference>
<dbReference type="Proteomes" id="UP001597168">
    <property type="component" value="Unassembled WGS sequence"/>
</dbReference>
<dbReference type="SUPFAM" id="SSF52402">
    <property type="entry name" value="Adenine nucleotide alpha hydrolases-like"/>
    <property type="match status" value="1"/>
</dbReference>
<dbReference type="RefSeq" id="WP_380730833.1">
    <property type="nucleotide sequence ID" value="NZ_JBHTLK010000514.1"/>
</dbReference>
<gene>
    <name evidence="3" type="ORF">ACFQ3T_36840</name>
</gene>
<comment type="similarity">
    <text evidence="1">Belongs to the universal stress protein A family.</text>
</comment>
<feature type="domain" description="UspA" evidence="2">
    <location>
        <begin position="13"/>
        <end position="77"/>
    </location>
</feature>
<reference evidence="4" key="1">
    <citation type="journal article" date="2019" name="Int. J. Syst. Evol. Microbiol.">
        <title>The Global Catalogue of Microorganisms (GCM) 10K type strain sequencing project: providing services to taxonomists for standard genome sequencing and annotation.</title>
        <authorList>
            <consortium name="The Broad Institute Genomics Platform"/>
            <consortium name="The Broad Institute Genome Sequencing Center for Infectious Disease"/>
            <person name="Wu L."/>
            <person name="Ma J."/>
        </authorList>
    </citation>
    <scope>NUCLEOTIDE SEQUENCE [LARGE SCALE GENOMIC DNA]</scope>
    <source>
        <strain evidence="4">CCUG 60214</strain>
    </source>
</reference>
<dbReference type="PRINTS" id="PR01438">
    <property type="entry name" value="UNVRSLSTRESS"/>
</dbReference>
<evidence type="ECO:0000256" key="1">
    <source>
        <dbReference type="ARBA" id="ARBA00008791"/>
    </source>
</evidence>
<evidence type="ECO:0000313" key="4">
    <source>
        <dbReference type="Proteomes" id="UP001597168"/>
    </source>
</evidence>
<dbReference type="InterPro" id="IPR006015">
    <property type="entry name" value="Universal_stress_UspA"/>
</dbReference>